<keyword evidence="1" id="KW-1133">Transmembrane helix</keyword>
<reference evidence="2" key="1">
    <citation type="submission" date="2010-07" db="EMBL/GenBank/DDBJ databases">
        <authorList>
            <person name="Muzny D."/>
            <person name="Qin X."/>
            <person name="Buhay C."/>
            <person name="Dugan-Rocha S."/>
            <person name="Ding Y."/>
            <person name="Chen G."/>
            <person name="Hawes A."/>
            <person name="Holder M."/>
            <person name="Jhangiani S."/>
            <person name="Johnson A."/>
            <person name="Khan Z."/>
            <person name="Li Z."/>
            <person name="Liu W."/>
            <person name="Liu X."/>
            <person name="Perez L."/>
            <person name="Shen H."/>
            <person name="Wang Q."/>
            <person name="Watt J."/>
            <person name="Xi L."/>
            <person name="Xin Y."/>
            <person name="Zhou J."/>
            <person name="Deng J."/>
            <person name="Jiang H."/>
            <person name="Liu Y."/>
            <person name="Qu J."/>
            <person name="Song X.-Z."/>
            <person name="Zhang L."/>
            <person name="Villasana D."/>
            <person name="Johnson A."/>
            <person name="Liu J."/>
            <person name="Liyanage D."/>
            <person name="Lorensuhewa L."/>
            <person name="Robinson T."/>
            <person name="Song A."/>
            <person name="Song B.-B."/>
            <person name="Dinh H."/>
            <person name="Thornton R."/>
            <person name="Coyle M."/>
            <person name="Francisco L."/>
            <person name="Jackson L."/>
            <person name="Javaid M."/>
            <person name="Korchina V."/>
            <person name="Kovar C."/>
            <person name="Mata R."/>
            <person name="Mathew T."/>
            <person name="Ngo R."/>
            <person name="Nguyen L."/>
            <person name="Nguyen N."/>
            <person name="Okwuonu G."/>
            <person name="Ongeri F."/>
            <person name="Pham C."/>
            <person name="Simmons D."/>
            <person name="Wilczek-Boney K."/>
            <person name="Hale W."/>
            <person name="Jakkamsetti A."/>
            <person name="Pham P."/>
            <person name="Ruth R."/>
            <person name="San Lucas F."/>
            <person name="Warren J."/>
            <person name="Zhang J."/>
            <person name="Zhao Z."/>
            <person name="Zhou C."/>
            <person name="Zhu D."/>
            <person name="Lee S."/>
            <person name="Bess C."/>
            <person name="Blankenburg K."/>
            <person name="Forbes L."/>
            <person name="Fu Q."/>
            <person name="Gubbala S."/>
            <person name="Hirani K."/>
            <person name="Jayaseelan J.C."/>
            <person name="Lara F."/>
            <person name="Munidasa M."/>
            <person name="Palculict T."/>
            <person name="Patil S."/>
            <person name="Pu L.-L."/>
            <person name="Saada N."/>
            <person name="Tang L."/>
            <person name="Weissenberger G."/>
            <person name="Zhu Y."/>
            <person name="Hemphill L."/>
            <person name="Shang Y."/>
            <person name="Youmans B."/>
            <person name="Ayvaz T."/>
            <person name="Ross M."/>
            <person name="Santibanez J."/>
            <person name="Aqrawi P."/>
            <person name="Gross S."/>
            <person name="Joshi V."/>
            <person name="Fowler G."/>
            <person name="Nazareth L."/>
            <person name="Reid J."/>
            <person name="Worley K."/>
            <person name="Petrosino J."/>
            <person name="Highlander S."/>
            <person name="Gibbs R."/>
        </authorList>
    </citation>
    <scope>NUCLEOTIDE SEQUENCE [LARGE SCALE GENOMIC DNA]</scope>
    <source>
        <strain evidence="2">ATCC 33861</strain>
    </source>
</reference>
<comment type="caution">
    <text evidence="2">The sequence shown here is derived from an EMBL/GenBank/DDBJ whole genome shotgun (WGS) entry which is preliminary data.</text>
</comment>
<sequence length="185" mass="22099">MYNAPGVARILRKALMKILIYSLFIWLFYSCNNRNQDRVIIDSPKQEMLPKKTLDSLCRRAINEGDFEAYHVLATEFFEQIKNYELYYYALIMANKYQCPEAYENLYIILNTSITINGIKMYSNDHLTEYFSKFYLLKAYELGYDNAKYSIHEAFGDDNIPSKSSFYLEKIEEEYRNMQTKDFNR</sequence>
<evidence type="ECO:0000313" key="2">
    <source>
        <dbReference type="EMBL" id="EFK58547.1"/>
    </source>
</evidence>
<name>D7VJU5_SPHSI</name>
<feature type="transmembrane region" description="Helical" evidence="1">
    <location>
        <begin position="12"/>
        <end position="29"/>
    </location>
</feature>
<dbReference type="STRING" id="525373.HMPREF0766_11264"/>
<gene>
    <name evidence="2" type="ORF">HMPREF0766_11264</name>
</gene>
<dbReference type="AlphaFoldDB" id="D7VJU5"/>
<keyword evidence="3" id="KW-1185">Reference proteome</keyword>
<accession>D7VJU5</accession>
<evidence type="ECO:0000313" key="3">
    <source>
        <dbReference type="Proteomes" id="UP000006258"/>
    </source>
</evidence>
<evidence type="ECO:0000256" key="1">
    <source>
        <dbReference type="SAM" id="Phobius"/>
    </source>
</evidence>
<dbReference type="EMBL" id="ACHA02000005">
    <property type="protein sequence ID" value="EFK58547.1"/>
    <property type="molecule type" value="Genomic_DNA"/>
</dbReference>
<protein>
    <submittedName>
        <fullName evidence="2">Uncharacterized protein</fullName>
    </submittedName>
</protein>
<proteinExistence type="predicted"/>
<organism evidence="2 3">
    <name type="scientific">Sphingobacterium spiritivorum ATCC 33861</name>
    <dbReference type="NCBI Taxonomy" id="525373"/>
    <lineage>
        <taxon>Bacteria</taxon>
        <taxon>Pseudomonadati</taxon>
        <taxon>Bacteroidota</taxon>
        <taxon>Sphingobacteriia</taxon>
        <taxon>Sphingobacteriales</taxon>
        <taxon>Sphingobacteriaceae</taxon>
        <taxon>Sphingobacterium</taxon>
    </lineage>
</organism>
<dbReference type="HOGENOM" id="CLU_1599141_0_0_10"/>
<dbReference type="OrthoDB" id="707842at2"/>
<keyword evidence="1" id="KW-0472">Membrane</keyword>
<keyword evidence="1" id="KW-0812">Transmembrane</keyword>
<dbReference type="Proteomes" id="UP000006258">
    <property type="component" value="Unassembled WGS sequence"/>
</dbReference>